<dbReference type="PROSITE" id="PS00095">
    <property type="entry name" value="C5_MTASE_2"/>
    <property type="match status" value="1"/>
</dbReference>
<dbReference type="GO" id="GO:0044027">
    <property type="term" value="P:negative regulation of gene expression via chromosomal CpG island methylation"/>
    <property type="evidence" value="ECO:0007669"/>
    <property type="project" value="TreeGrafter"/>
</dbReference>
<dbReference type="InterPro" id="IPR029063">
    <property type="entry name" value="SAM-dependent_MTases_sf"/>
</dbReference>
<dbReference type="InterPro" id="IPR050390">
    <property type="entry name" value="C5-Methyltransferase"/>
</dbReference>
<feature type="active site" evidence="4">
    <location>
        <position position="74"/>
    </location>
</feature>
<dbReference type="NCBIfam" id="TIGR00675">
    <property type="entry name" value="dcm"/>
    <property type="match status" value="1"/>
</dbReference>
<gene>
    <name evidence="7" type="ORF">LCPAC304_03980</name>
</gene>
<dbReference type="EC" id="2.1.1.37" evidence="6"/>
<dbReference type="EMBL" id="MK500567">
    <property type="protein sequence ID" value="QBK92051.1"/>
    <property type="molecule type" value="Genomic_DNA"/>
</dbReference>
<dbReference type="Pfam" id="PF00145">
    <property type="entry name" value="DNA_methylase"/>
    <property type="match status" value="1"/>
</dbReference>
<evidence type="ECO:0000256" key="4">
    <source>
        <dbReference type="PROSITE-ProRule" id="PRU01016"/>
    </source>
</evidence>
<dbReference type="GO" id="GO:0003886">
    <property type="term" value="F:DNA (cytosine-5-)-methyltransferase activity"/>
    <property type="evidence" value="ECO:0007669"/>
    <property type="project" value="UniProtKB-EC"/>
</dbReference>
<organism evidence="7">
    <name type="scientific">Pithovirus LCPAC304</name>
    <dbReference type="NCBI Taxonomy" id="2506594"/>
    <lineage>
        <taxon>Viruses</taxon>
        <taxon>Pithoviruses</taxon>
    </lineage>
</organism>
<dbReference type="InterPro" id="IPR001525">
    <property type="entry name" value="C5_MeTfrase"/>
</dbReference>
<evidence type="ECO:0000256" key="3">
    <source>
        <dbReference type="ARBA" id="ARBA00022691"/>
    </source>
</evidence>
<keyword evidence="1 4" id="KW-0489">Methyltransferase</keyword>
<comment type="similarity">
    <text evidence="4 5">Belongs to the class I-like SAM-binding methyltransferase superfamily. C5-methyltransferase family.</text>
</comment>
<dbReference type="SUPFAM" id="SSF53335">
    <property type="entry name" value="S-adenosyl-L-methionine-dependent methyltransferases"/>
    <property type="match status" value="1"/>
</dbReference>
<dbReference type="PROSITE" id="PS00094">
    <property type="entry name" value="C5_MTASE_1"/>
    <property type="match status" value="1"/>
</dbReference>
<evidence type="ECO:0000256" key="2">
    <source>
        <dbReference type="ARBA" id="ARBA00022679"/>
    </source>
</evidence>
<dbReference type="PANTHER" id="PTHR10629:SF52">
    <property type="entry name" value="DNA (CYTOSINE-5)-METHYLTRANSFERASE 1"/>
    <property type="match status" value="1"/>
</dbReference>
<dbReference type="PROSITE" id="PS51679">
    <property type="entry name" value="SAM_MT_C5"/>
    <property type="match status" value="1"/>
</dbReference>
<reference evidence="7" key="1">
    <citation type="journal article" date="2019" name="MBio">
        <title>Virus Genomes from Deep Sea Sediments Expand the Ocean Megavirome and Support Independent Origins of Viral Gigantism.</title>
        <authorList>
            <person name="Backstrom D."/>
            <person name="Yutin N."/>
            <person name="Jorgensen S.L."/>
            <person name="Dharamshi J."/>
            <person name="Homa F."/>
            <person name="Zaremba-Niedwiedzka K."/>
            <person name="Spang A."/>
            <person name="Wolf Y.I."/>
            <person name="Koonin E.V."/>
            <person name="Ettema T.J."/>
        </authorList>
    </citation>
    <scope>NUCLEOTIDE SEQUENCE</scope>
</reference>
<evidence type="ECO:0000256" key="1">
    <source>
        <dbReference type="ARBA" id="ARBA00022603"/>
    </source>
</evidence>
<accession>A0A481ZBJ5</accession>
<dbReference type="PRINTS" id="PR00105">
    <property type="entry name" value="C5METTRFRASE"/>
</dbReference>
<protein>
    <recommendedName>
        <fullName evidence="6">Cytosine-specific methyltransferase</fullName>
        <ecNumber evidence="6">2.1.1.37</ecNumber>
    </recommendedName>
</protein>
<name>A0A481ZBJ5_9VIRU</name>
<proteinExistence type="inferred from homology"/>
<dbReference type="Gene3D" id="3.40.50.150">
    <property type="entry name" value="Vaccinia Virus protein VP39"/>
    <property type="match status" value="1"/>
</dbReference>
<dbReference type="InterPro" id="IPR031303">
    <property type="entry name" value="C5_meth_CS"/>
</dbReference>
<dbReference type="InterPro" id="IPR018117">
    <property type="entry name" value="C5_DNA_meth_AS"/>
</dbReference>
<evidence type="ECO:0000313" key="7">
    <source>
        <dbReference type="EMBL" id="QBK92051.1"/>
    </source>
</evidence>
<evidence type="ECO:0000256" key="6">
    <source>
        <dbReference type="RuleBase" id="RU000417"/>
    </source>
</evidence>
<sequence>MHVLSLFCGAGGLDWGFVQEGFELVGAFDCNKDAIATHHRNFDGIEATTFEITEDIAFFEQFKGVDVVIGGPPCQGFSQGGKMDLADPRNSLIFRFVDIVNLVRPKVFVMENVPNLYTSTKFRPILDAYTQRVKEMGYQLTPFLLNAKDYGVAQSRKRILFIGRKEGISSPNAPNRCRRSFTAGDVLRTLPPPSIFPNVGVCKAKITFAKNPVIRGSAYSGMLFNGSGRPICLSKCCNILPASMGGNRTPIVDEKEIREGASPWVEDYYTHLKSGDEIEKQIPDRMRRITVTEAKLLQGFPLDFEFCGSISSQYRQIGNSVCPPLAQKIANIVANMLG</sequence>
<comment type="catalytic activity">
    <reaction evidence="6">
        <text>a 2'-deoxycytidine in DNA + S-adenosyl-L-methionine = a 5-methyl-2'-deoxycytidine in DNA + S-adenosyl-L-homocysteine + H(+)</text>
        <dbReference type="Rhea" id="RHEA:13681"/>
        <dbReference type="Rhea" id="RHEA-COMP:11369"/>
        <dbReference type="Rhea" id="RHEA-COMP:11370"/>
        <dbReference type="ChEBI" id="CHEBI:15378"/>
        <dbReference type="ChEBI" id="CHEBI:57856"/>
        <dbReference type="ChEBI" id="CHEBI:59789"/>
        <dbReference type="ChEBI" id="CHEBI:85452"/>
        <dbReference type="ChEBI" id="CHEBI:85454"/>
        <dbReference type="EC" id="2.1.1.37"/>
    </reaction>
</comment>
<dbReference type="Gene3D" id="3.90.120.10">
    <property type="entry name" value="DNA Methylase, subunit A, domain 2"/>
    <property type="match status" value="1"/>
</dbReference>
<dbReference type="GO" id="GO:0003677">
    <property type="term" value="F:DNA binding"/>
    <property type="evidence" value="ECO:0007669"/>
    <property type="project" value="TreeGrafter"/>
</dbReference>
<evidence type="ECO:0000256" key="5">
    <source>
        <dbReference type="RuleBase" id="RU000416"/>
    </source>
</evidence>
<keyword evidence="3 4" id="KW-0949">S-adenosyl-L-methionine</keyword>
<dbReference type="PANTHER" id="PTHR10629">
    <property type="entry name" value="CYTOSINE-SPECIFIC METHYLTRANSFERASE"/>
    <property type="match status" value="1"/>
</dbReference>
<dbReference type="GO" id="GO:0032259">
    <property type="term" value="P:methylation"/>
    <property type="evidence" value="ECO:0007669"/>
    <property type="project" value="UniProtKB-KW"/>
</dbReference>
<keyword evidence="2 4" id="KW-0808">Transferase</keyword>